<feature type="compositionally biased region" description="Basic and acidic residues" evidence="9">
    <location>
        <begin position="70"/>
        <end position="80"/>
    </location>
</feature>
<feature type="compositionally biased region" description="Polar residues" evidence="9">
    <location>
        <begin position="89"/>
        <end position="98"/>
    </location>
</feature>
<dbReference type="PANTHER" id="PTHR33568">
    <property type="entry name" value="DNA POLYMERASE"/>
    <property type="match status" value="1"/>
</dbReference>
<evidence type="ECO:0000256" key="3">
    <source>
        <dbReference type="ARBA" id="ARBA00022679"/>
    </source>
</evidence>
<keyword evidence="6" id="KW-0239">DNA-directed DNA polymerase</keyword>
<evidence type="ECO:0000256" key="9">
    <source>
        <dbReference type="SAM" id="MobiDB-lite"/>
    </source>
</evidence>
<keyword evidence="5" id="KW-0235">DNA replication</keyword>
<dbReference type="WBParaSite" id="PSAMB.scaffold9526size4876.g32516.t1">
    <property type="protein sequence ID" value="PSAMB.scaffold9526size4876.g32516.t1"/>
    <property type="gene ID" value="PSAMB.scaffold9526size4876.g32516"/>
</dbReference>
<dbReference type="GO" id="GO:0003887">
    <property type="term" value="F:DNA-directed DNA polymerase activity"/>
    <property type="evidence" value="ECO:0007669"/>
    <property type="project" value="UniProtKB-KW"/>
</dbReference>
<dbReference type="GO" id="GO:0003677">
    <property type="term" value="F:DNA binding"/>
    <property type="evidence" value="ECO:0007669"/>
    <property type="project" value="UniProtKB-KW"/>
</dbReference>
<proteinExistence type="inferred from homology"/>
<comment type="similarity">
    <text evidence="1">Belongs to the DNA polymerase type-B family.</text>
</comment>
<dbReference type="GO" id="GO:0006260">
    <property type="term" value="P:DNA replication"/>
    <property type="evidence" value="ECO:0007669"/>
    <property type="project" value="UniProtKB-KW"/>
</dbReference>
<feature type="region of interest" description="Disordered" evidence="9">
    <location>
        <begin position="70"/>
        <end position="98"/>
    </location>
</feature>
<protein>
    <recommendedName>
        <fullName evidence="2">DNA-directed DNA polymerase</fullName>
        <ecNumber evidence="2">2.7.7.7</ecNumber>
    </recommendedName>
</protein>
<evidence type="ECO:0000256" key="8">
    <source>
        <dbReference type="ARBA" id="ARBA00049244"/>
    </source>
</evidence>
<evidence type="ECO:0000256" key="6">
    <source>
        <dbReference type="ARBA" id="ARBA00022932"/>
    </source>
</evidence>
<dbReference type="AlphaFoldDB" id="A0A914XTD7"/>
<dbReference type="Pfam" id="PF03175">
    <property type="entry name" value="DNA_pol_B_2"/>
    <property type="match status" value="1"/>
</dbReference>
<evidence type="ECO:0000313" key="11">
    <source>
        <dbReference type="Proteomes" id="UP000887566"/>
    </source>
</evidence>
<dbReference type="InterPro" id="IPR036397">
    <property type="entry name" value="RNaseH_sf"/>
</dbReference>
<evidence type="ECO:0000313" key="12">
    <source>
        <dbReference type="WBParaSite" id="PSAMB.scaffold9526size4876.g32516.t1"/>
    </source>
</evidence>
<reference evidence="12" key="1">
    <citation type="submission" date="2022-11" db="UniProtKB">
        <authorList>
            <consortium name="WormBaseParasite"/>
        </authorList>
    </citation>
    <scope>IDENTIFICATION</scope>
</reference>
<evidence type="ECO:0000256" key="2">
    <source>
        <dbReference type="ARBA" id="ARBA00012417"/>
    </source>
</evidence>
<dbReference type="InterPro" id="IPR012337">
    <property type="entry name" value="RNaseH-like_sf"/>
</dbReference>
<evidence type="ECO:0000256" key="5">
    <source>
        <dbReference type="ARBA" id="ARBA00022705"/>
    </source>
</evidence>
<evidence type="ECO:0000256" key="1">
    <source>
        <dbReference type="ARBA" id="ARBA00005755"/>
    </source>
</evidence>
<keyword evidence="11" id="KW-1185">Reference proteome</keyword>
<keyword evidence="7" id="KW-0238">DNA-binding</keyword>
<evidence type="ECO:0000259" key="10">
    <source>
        <dbReference type="Pfam" id="PF03175"/>
    </source>
</evidence>
<dbReference type="Gene3D" id="3.30.420.10">
    <property type="entry name" value="Ribonuclease H-like superfamily/Ribonuclease H"/>
    <property type="match status" value="1"/>
</dbReference>
<keyword evidence="4" id="KW-0548">Nucleotidyltransferase</keyword>
<sequence>MDPVVKAIENSETLEVLDAFATSNCWLNSRSRYLAIRKREDYLLSRDKPKTYYFGSKEWFETIWGERELPEEESRQDKQEVPTAEDENTSTTTPHLNTQVGHGIEENISDDPKTFYEIREEYAERVKRFRTEGHTYRLQFQNLQQAADIGETAIQVFNEVLDKVAEDGEEDERIGLCIRHPALESAILVPFRKREEISGEAVLAEIERVQQSNKELDIEEEMRVTVTRVKLPGGSGRDRQRGLWQPWHNHHMVKGGCFIKIDNKDNLCCARAIVTGIASLHKDESSEAKKYYNVIRQGDRARCTAQRKKAEELMEQAGLKDHKGACGAEELKKLQEVIKDYQIKVFWKENFNKLWFKGPEKEKVISLYLHDDHYDVITSVAAFFGRSYFCHSCDQVYEKREEHRCEKMCQYCYKSPPCTGDSSRHFCTNCNRYFPSITCFNEHQRPTSTTIGNGKEKRKIATSICRRFHCCRDCGKLINQQKMKEKKHTCYEAYCNICKEYMPQKHQCYMKKLKKKEDKEEKRTGQEKGGPKFIIFDFECQQCEKVGETELGPTYLHKVNYCIAHKVCDSCKTRPIEEGCPRCGPIRKFNFKTLEEFCSWLFGEGGRGSVCFAHNMKGYDGQFLLQFLHKQGLKPDIIMRGLEILCLKACSVEVKCSYNFLQMPLSALPKAFGLKELKKGYFPHLFNTPENENYTGPLPDKKYYQPDHMKPKAREEFLRWYEQQTEADYIFNFQTEFEAYCNSDVTILREALMKFRDDFIEQTAVDPLLYPVTLPSACSRVYRQNDMPEDTIAIIPEGGYRKGEKQSVVALKWLRWIAEKEDYRIQDKLHGGEKRID</sequence>
<dbReference type="InterPro" id="IPR004868">
    <property type="entry name" value="DNA-dir_DNA_pol_B_mt/vir"/>
</dbReference>
<evidence type="ECO:0000256" key="4">
    <source>
        <dbReference type="ARBA" id="ARBA00022695"/>
    </source>
</evidence>
<evidence type="ECO:0000256" key="7">
    <source>
        <dbReference type="ARBA" id="ARBA00023125"/>
    </source>
</evidence>
<dbReference type="GO" id="GO:0000166">
    <property type="term" value="F:nucleotide binding"/>
    <property type="evidence" value="ECO:0007669"/>
    <property type="project" value="InterPro"/>
</dbReference>
<dbReference type="EC" id="2.7.7.7" evidence="2"/>
<dbReference type="SUPFAM" id="SSF53098">
    <property type="entry name" value="Ribonuclease H-like"/>
    <property type="match status" value="1"/>
</dbReference>
<comment type="catalytic activity">
    <reaction evidence="8">
        <text>DNA(n) + a 2'-deoxyribonucleoside 5'-triphosphate = DNA(n+1) + diphosphate</text>
        <dbReference type="Rhea" id="RHEA:22508"/>
        <dbReference type="Rhea" id="RHEA-COMP:17339"/>
        <dbReference type="Rhea" id="RHEA-COMP:17340"/>
        <dbReference type="ChEBI" id="CHEBI:33019"/>
        <dbReference type="ChEBI" id="CHEBI:61560"/>
        <dbReference type="ChEBI" id="CHEBI:173112"/>
        <dbReference type="EC" id="2.7.7.7"/>
    </reaction>
</comment>
<dbReference type="Proteomes" id="UP000887566">
    <property type="component" value="Unplaced"/>
</dbReference>
<feature type="domain" description="DNA-directed DNA polymerase family B mitochondria/virus" evidence="10">
    <location>
        <begin position="611"/>
        <end position="832"/>
    </location>
</feature>
<organism evidence="11 12">
    <name type="scientific">Plectus sambesii</name>
    <dbReference type="NCBI Taxonomy" id="2011161"/>
    <lineage>
        <taxon>Eukaryota</taxon>
        <taxon>Metazoa</taxon>
        <taxon>Ecdysozoa</taxon>
        <taxon>Nematoda</taxon>
        <taxon>Chromadorea</taxon>
        <taxon>Plectida</taxon>
        <taxon>Plectina</taxon>
        <taxon>Plectoidea</taxon>
        <taxon>Plectidae</taxon>
        <taxon>Plectus</taxon>
    </lineage>
</organism>
<accession>A0A914XTD7</accession>
<dbReference type="PANTHER" id="PTHR33568:SF3">
    <property type="entry name" value="DNA-DIRECTED DNA POLYMERASE"/>
    <property type="match status" value="1"/>
</dbReference>
<keyword evidence="3" id="KW-0808">Transferase</keyword>
<name>A0A914XTD7_9BILA</name>